<evidence type="ECO:0000313" key="2">
    <source>
        <dbReference type="EMBL" id="CUN29563.1"/>
    </source>
</evidence>
<gene>
    <name evidence="2" type="ORF">ERS852580_03422</name>
    <name evidence="3" type="ORF">LK487_16980</name>
</gene>
<dbReference type="Proteomes" id="UP001197847">
    <property type="component" value="Unassembled WGS sequence"/>
</dbReference>
<keyword evidence="1" id="KW-0732">Signal</keyword>
<feature type="signal peptide" evidence="1">
    <location>
        <begin position="1"/>
        <end position="29"/>
    </location>
</feature>
<reference evidence="3" key="2">
    <citation type="submission" date="2021-10" db="EMBL/GenBank/DDBJ databases">
        <title>Collection of gut derived symbiotic bacterial strains cultured from healthy donors.</title>
        <authorList>
            <person name="Lin H."/>
            <person name="Littmann E."/>
            <person name="Claire K."/>
            <person name="Pamer E."/>
        </authorList>
    </citation>
    <scope>NUCLEOTIDE SEQUENCE</scope>
    <source>
        <strain evidence="3">MSK.22.92</strain>
    </source>
</reference>
<dbReference type="AlphaFoldDB" id="A0A173VQZ8"/>
<feature type="chain" id="PRO_5042682940" evidence="1">
    <location>
        <begin position="30"/>
        <end position="138"/>
    </location>
</feature>
<name>A0A173VQZ8_9FIRM</name>
<dbReference type="EMBL" id="JAJFBX010000056">
    <property type="protein sequence ID" value="MCC2748687.1"/>
    <property type="molecule type" value="Genomic_DNA"/>
</dbReference>
<evidence type="ECO:0000313" key="4">
    <source>
        <dbReference type="Proteomes" id="UP000095673"/>
    </source>
</evidence>
<dbReference type="EMBL" id="CYXM01000028">
    <property type="protein sequence ID" value="CUN29563.1"/>
    <property type="molecule type" value="Genomic_DNA"/>
</dbReference>
<evidence type="ECO:0000313" key="3">
    <source>
        <dbReference type="EMBL" id="MCC2748687.1"/>
    </source>
</evidence>
<evidence type="ECO:0000256" key="1">
    <source>
        <dbReference type="SAM" id="SignalP"/>
    </source>
</evidence>
<organism evidence="2 4">
    <name type="scientific">Agathobacter rectalis</name>
    <dbReference type="NCBI Taxonomy" id="39491"/>
    <lineage>
        <taxon>Bacteria</taxon>
        <taxon>Bacillati</taxon>
        <taxon>Bacillota</taxon>
        <taxon>Clostridia</taxon>
        <taxon>Lachnospirales</taxon>
        <taxon>Lachnospiraceae</taxon>
        <taxon>Agathobacter</taxon>
    </lineage>
</organism>
<dbReference type="RefSeq" id="WP_055238799.1">
    <property type="nucleotide sequence ID" value="NZ_CYXM01000028.1"/>
</dbReference>
<proteinExistence type="predicted"/>
<sequence>MNYLKRIGRLVAICICAVCVGIIPITAHAMEVSDKQIQPRMDYISSYGTELTISDSGEASVTGFVRGKKGVTNAYVKVTLQKKVSGSWVYVQSWESSGSGRNATIAETYSVSRGTYRVVASIKAGTESKSPISAERTY</sequence>
<protein>
    <submittedName>
        <fullName evidence="2">Uncharacterized protein</fullName>
    </submittedName>
</protein>
<accession>A0A173VQZ8</accession>
<reference evidence="2 4" key="1">
    <citation type="submission" date="2015-09" db="EMBL/GenBank/DDBJ databases">
        <authorList>
            <consortium name="Pathogen Informatics"/>
        </authorList>
    </citation>
    <scope>NUCLEOTIDE SEQUENCE [LARGE SCALE GENOMIC DNA]</scope>
    <source>
        <strain evidence="2 4">2789STDY5834968</strain>
    </source>
</reference>
<dbReference type="Proteomes" id="UP000095673">
    <property type="component" value="Unassembled WGS sequence"/>
</dbReference>
<dbReference type="OrthoDB" id="2057541at2"/>